<dbReference type="PROSITE" id="PS00109">
    <property type="entry name" value="PROTEIN_KINASE_TYR"/>
    <property type="match status" value="1"/>
</dbReference>
<keyword evidence="4" id="KW-1185">Reference proteome</keyword>
<dbReference type="PANTHER" id="PTHR24417">
    <property type="entry name" value="SERINE/THREONINE-PROTEIN KINASE LMTK1"/>
    <property type="match status" value="1"/>
</dbReference>
<dbReference type="PANTHER" id="PTHR24417:SF7">
    <property type="entry name" value="CHROMATIN MODIFICATION-RELATED PROTEIN EAF1"/>
    <property type="match status" value="1"/>
</dbReference>
<dbReference type="SUPFAM" id="SSF56112">
    <property type="entry name" value="Protein kinase-like (PK-like)"/>
    <property type="match status" value="1"/>
</dbReference>
<dbReference type="PROSITE" id="PS50011">
    <property type="entry name" value="PROTEIN_KINASE_DOM"/>
    <property type="match status" value="1"/>
</dbReference>
<dbReference type="Pfam" id="PF07714">
    <property type="entry name" value="PK_Tyr_Ser-Thr"/>
    <property type="match status" value="1"/>
</dbReference>
<dbReference type="InterPro" id="IPR001245">
    <property type="entry name" value="Ser-Thr/Tyr_kinase_cat_dom"/>
</dbReference>
<feature type="compositionally biased region" description="Basic and acidic residues" evidence="1">
    <location>
        <begin position="2291"/>
        <end position="2311"/>
    </location>
</feature>
<feature type="region of interest" description="Disordered" evidence="1">
    <location>
        <begin position="1129"/>
        <end position="1163"/>
    </location>
</feature>
<feature type="compositionally biased region" description="Basic and acidic residues" evidence="1">
    <location>
        <begin position="1149"/>
        <end position="1160"/>
    </location>
</feature>
<evidence type="ECO:0000256" key="1">
    <source>
        <dbReference type="SAM" id="MobiDB-lite"/>
    </source>
</evidence>
<feature type="compositionally biased region" description="Acidic residues" evidence="1">
    <location>
        <begin position="2225"/>
        <end position="2243"/>
    </location>
</feature>
<proteinExistence type="predicted"/>
<name>A0AAV2PMU7_MEGNR</name>
<dbReference type="Proteomes" id="UP001497623">
    <property type="component" value="Unassembled WGS sequence"/>
</dbReference>
<reference evidence="3 4" key="1">
    <citation type="submission" date="2024-05" db="EMBL/GenBank/DDBJ databases">
        <authorList>
            <person name="Wallberg A."/>
        </authorList>
    </citation>
    <scope>NUCLEOTIDE SEQUENCE [LARGE SCALE GENOMIC DNA]</scope>
</reference>
<feature type="compositionally biased region" description="Basic and acidic residues" evidence="1">
    <location>
        <begin position="2260"/>
        <end position="2271"/>
    </location>
</feature>
<evidence type="ECO:0000313" key="4">
    <source>
        <dbReference type="Proteomes" id="UP001497623"/>
    </source>
</evidence>
<feature type="region of interest" description="Disordered" evidence="1">
    <location>
        <begin position="2177"/>
        <end position="2311"/>
    </location>
</feature>
<feature type="compositionally biased region" description="Basic and acidic residues" evidence="1">
    <location>
        <begin position="2108"/>
        <end position="2122"/>
    </location>
</feature>
<feature type="region of interest" description="Disordered" evidence="1">
    <location>
        <begin position="1541"/>
        <end position="1562"/>
    </location>
</feature>
<dbReference type="InterPro" id="IPR000719">
    <property type="entry name" value="Prot_kinase_dom"/>
</dbReference>
<feature type="compositionally biased region" description="Polar residues" evidence="1">
    <location>
        <begin position="2203"/>
        <end position="2221"/>
    </location>
</feature>
<feature type="compositionally biased region" description="Low complexity" evidence="1">
    <location>
        <begin position="1947"/>
        <end position="1960"/>
    </location>
</feature>
<feature type="region of interest" description="Disordered" evidence="1">
    <location>
        <begin position="1081"/>
        <end position="1114"/>
    </location>
</feature>
<comment type="caution">
    <text evidence="3">The sequence shown here is derived from an EMBL/GenBank/DDBJ whole genome shotgun (WGS) entry which is preliminary data.</text>
</comment>
<feature type="compositionally biased region" description="Basic and acidic residues" evidence="1">
    <location>
        <begin position="2080"/>
        <end position="2099"/>
    </location>
</feature>
<feature type="non-terminal residue" evidence="3">
    <location>
        <position position="2311"/>
    </location>
</feature>
<gene>
    <name evidence="3" type="ORF">MNOR_LOCUS2412</name>
</gene>
<dbReference type="GO" id="GO:0004672">
    <property type="term" value="F:protein kinase activity"/>
    <property type="evidence" value="ECO:0007669"/>
    <property type="project" value="InterPro"/>
</dbReference>
<dbReference type="Gene3D" id="1.10.510.10">
    <property type="entry name" value="Transferase(Phosphotransferase) domain 1"/>
    <property type="match status" value="1"/>
</dbReference>
<feature type="region of interest" description="Disordered" evidence="1">
    <location>
        <begin position="1943"/>
        <end position="1965"/>
    </location>
</feature>
<feature type="compositionally biased region" description="Acidic residues" evidence="1">
    <location>
        <begin position="1134"/>
        <end position="1148"/>
    </location>
</feature>
<dbReference type="EMBL" id="CAXKWB010000731">
    <property type="protein sequence ID" value="CAL4062113.1"/>
    <property type="molecule type" value="Genomic_DNA"/>
</dbReference>
<organism evidence="3 4">
    <name type="scientific">Meganyctiphanes norvegica</name>
    <name type="common">Northern krill</name>
    <name type="synonym">Thysanopoda norvegica</name>
    <dbReference type="NCBI Taxonomy" id="48144"/>
    <lineage>
        <taxon>Eukaryota</taxon>
        <taxon>Metazoa</taxon>
        <taxon>Ecdysozoa</taxon>
        <taxon>Arthropoda</taxon>
        <taxon>Crustacea</taxon>
        <taxon>Multicrustacea</taxon>
        <taxon>Malacostraca</taxon>
        <taxon>Eumalacostraca</taxon>
        <taxon>Eucarida</taxon>
        <taxon>Euphausiacea</taxon>
        <taxon>Euphausiidae</taxon>
        <taxon>Meganyctiphanes</taxon>
    </lineage>
</organism>
<evidence type="ECO:0000313" key="3">
    <source>
        <dbReference type="EMBL" id="CAL4062113.1"/>
    </source>
</evidence>
<feature type="region of interest" description="Disordered" evidence="1">
    <location>
        <begin position="2068"/>
        <end position="2164"/>
    </location>
</feature>
<accession>A0AAV2PMU7</accession>
<dbReference type="GO" id="GO:0005524">
    <property type="term" value="F:ATP binding"/>
    <property type="evidence" value="ECO:0007669"/>
    <property type="project" value="InterPro"/>
</dbReference>
<feature type="region of interest" description="Disordered" evidence="1">
    <location>
        <begin position="590"/>
        <end position="609"/>
    </location>
</feature>
<dbReference type="InterPro" id="IPR011009">
    <property type="entry name" value="Kinase-like_dom_sf"/>
</dbReference>
<dbReference type="PRINTS" id="PR00109">
    <property type="entry name" value="TYRKINASE"/>
</dbReference>
<evidence type="ECO:0000259" key="2">
    <source>
        <dbReference type="PROSITE" id="PS50011"/>
    </source>
</evidence>
<dbReference type="CDD" id="cd00192">
    <property type="entry name" value="PTKc"/>
    <property type="match status" value="1"/>
</dbReference>
<feature type="compositionally biased region" description="Low complexity" evidence="1">
    <location>
        <begin position="1604"/>
        <end position="1622"/>
    </location>
</feature>
<sequence>MYAELEIGLATIWALLDPCIAYPIDQNVLSVGVGGSYEQQWSSTVVGAVVALATLLCLTTTLIACVCCKRQQRGFKELNSVSSRVDAGLGIGGSSDGLAEEFTMFPPAGITNLSQSTSQIAFEPLPDIRPRSGRLAQQQITNKTLPASFPQVRSQDLLPTDEWFAAPHQSFPRNQLQYVKEIGKGWFGHVLEGRATGIFSDHSTSDASSTGQVPDTSSHKQQIPVAVKVLREDATQTEQMYFLHELRPYRDLNHPNVLRVLAHCLETEPFLILMQLCKKGDLKAVVRNEKSITEATLLRMCLDVASGLKHMHDHNFIHTDLAARNCVVDENMTVKIGDYGYNIDFYKNEYYCAGEVALPLRWCAPETLKCTDTTIETKEVTRAANVWSFGVIVWEIISRGELPYRELDDDGIIQQVIVDRATTLKRPVTFDLYAEKLYSVMSQCWKMTTMRPGMSHLYSLLAHLCANIPVVQQQQQQDSNQLNDSQADFESRWQHLQQHAPQDHSIVNISNTSDLRFESDFSLSVSGPIDHTLSGSLQNLRGSIEDLDAKMAAKFGSAIPSWLGMEPGQPMDSLTMEITDAIQRLDEALAGEKSEPSTTQTSPEKEGEVAQINFKVGKDSFVSNPPESKILVASGGEPGSLNGTDEEEGFTMRLEKGEFTEMVRIKSQSVQDFMKLTVVDDGGSDSDGTSQRNSLLFEPLNSQESAKVSSSEGNIKEAIRDKNFMTEIEKLQAQRKFSIISEASRENPSSIEYRNYDFSLGLTPEHNSEVINRLHGVTDEAHVIDEESTVITKADNIDINIGSEIFVDNSSSGVEKVRGSENKIENRTLVNISEQNCFESEKNSIVSNALTISKVELEKQNNSDFINEAQVVPSEAQFSRNNEILKTVIKSKSDSINYNQRLVTDNVLSDDSLSEKDCDNEIQCIDKENQEESDLKKSKVTKVLDSPDCIVSSRESKPESIPDILVQNSTIQSMYSSPDSPINIHNGYQPKEFRFVMNTSTEDLTQNDSVSFSKNIADKILFENQNIDFTRSNKYSSSSNSSNEVAENNFLNHVGKARQRITSTPIKSGDFSDINELDIEQDDDSSSCFSDEVSAHDSSYDGDGDASSHVIAKDTDSISGKQRLVFGFQRQTSDGEDDKEDEAEEDAEEGNKEGKHKLAEEELNGASYRPEELIKGEDVLIGALEDYSLGLFKSVQSSTTKSADDITNKGEGELVLEDGQVSGIEIDLDQWDQFLGDALKMDNAAAVDMESVFPNTSDNSMNDKKNTTTDILGSTFDCSEKDSVYGSENVNESIENKEKVISKISSVQNTERSNNFTSSFETASEKEEAVTPVHHSWSAIFENNTCDEICEILGSDTNKTQEFGSPQPEFNNDMFFSCDTEASPNPPMPDVTNNRISKIDDKDLFLEINKNLNDNSLELASNNDSKVDNSDDEWVKIESKSVLETSVCEESSKDTSKDISRDFISDSSVLDESLSDSFTYKKIGSVDTTHEIMGETFSMDKTEDSPGKILNDIMMINSEKNVDVEDDLSPTAYQGIIKKDWPSKDDWSSQESQDSAVGTEVSENGEFWQQQMMAWQQAAHQTRELLQQAASGALQGVKEDDDGSPCSEISKSPKSPKSPYSSNDMLNLDDEGTYVSYNTTDDEEVLGYKPEDINALRAELSLKLGGIQDEKDNKQLQDAEEEALNIERENVIINYRSSVGMALSPIKEESFIDDFDSPLVRQHRGSIDANDISTHNSSIEFQEPFNDSSKFSDTNQLNGTFVINEAVNKSIVDDEKESTKEQTASEIVDEALEFLDNYSDDETTMDDASTMWDEELISKKSQPSMEIESKVDDSLILEDLEDEGPSSIQFYNSDFTNENLDREEVEDLLVVDTTTNHAQLVEGPKPKIQLAFITDHIEEQETTEVEDFDYDQTDDVAPESIPFEVNNISSRADEMRSREQFIENNPSWSSGQQHQGQTQSDEVDEESKPVMFNNIESGFSTLVNEDEGCDSPAGIQVPQYHPYFTSALSSISHPAVGVASSLDDAHLNAAPHSLTSQLSLTSQYLTQEEEHISLPYDVNYVKPNESKVDLGETDEEDEEEKKQSRDNSLSKEDFDRKGADTQQNTALMEHEDESKMEKKSEITESNMEIEDLNNKVKTEESDPPIMLRSLGRFYSDDSDKEDESMCRLAREATREAIREATLLSDSDSDGEDMSKVPRPKTPEPTNANLMTSAQFLASATYQIKEDEDEEIPEVLSDYEGESDGSERGGGGRAVSGHSAGSEDPRDPRYTPDWETDSDSDGESSSTSGEFCWREGEEPESKVDDDKDYEKQ</sequence>
<dbReference type="InterPro" id="IPR008266">
    <property type="entry name" value="Tyr_kinase_AS"/>
</dbReference>
<dbReference type="Gene3D" id="3.30.200.20">
    <property type="entry name" value="Phosphorylase Kinase, domain 1"/>
    <property type="match status" value="1"/>
</dbReference>
<feature type="domain" description="Protein kinase" evidence="2">
    <location>
        <begin position="176"/>
        <end position="466"/>
    </location>
</feature>
<feature type="region of interest" description="Disordered" evidence="1">
    <location>
        <begin position="1593"/>
        <end position="1627"/>
    </location>
</feature>
<protein>
    <recommendedName>
        <fullName evidence="2">Protein kinase domain-containing protein</fullName>
    </recommendedName>
</protein>